<evidence type="ECO:0000313" key="2">
    <source>
        <dbReference type="Proteomes" id="UP001058003"/>
    </source>
</evidence>
<dbReference type="GO" id="GO:0006629">
    <property type="term" value="P:lipid metabolic process"/>
    <property type="evidence" value="ECO:0007669"/>
    <property type="project" value="InterPro"/>
</dbReference>
<dbReference type="EMBL" id="CP073767">
    <property type="protein sequence ID" value="UWZ59871.1"/>
    <property type="molecule type" value="Genomic_DNA"/>
</dbReference>
<gene>
    <name evidence="1" type="ORF">Daura_33220</name>
</gene>
<dbReference type="SUPFAM" id="SSF51695">
    <property type="entry name" value="PLC-like phosphodiesterases"/>
    <property type="match status" value="1"/>
</dbReference>
<dbReference type="CDD" id="cd08556">
    <property type="entry name" value="GDPD"/>
    <property type="match status" value="1"/>
</dbReference>
<dbReference type="KEGG" id="daur:Daura_33220"/>
<protein>
    <submittedName>
        <fullName evidence="1">Glycerophosphodiester phosphodiesterase</fullName>
    </submittedName>
</protein>
<accession>A0A9Q9IQA0</accession>
<dbReference type="Proteomes" id="UP001058003">
    <property type="component" value="Chromosome"/>
</dbReference>
<organism evidence="1 2">
    <name type="scientific">Dactylosporangium aurantiacum</name>
    <dbReference type="NCBI Taxonomy" id="35754"/>
    <lineage>
        <taxon>Bacteria</taxon>
        <taxon>Bacillati</taxon>
        <taxon>Actinomycetota</taxon>
        <taxon>Actinomycetes</taxon>
        <taxon>Micromonosporales</taxon>
        <taxon>Micromonosporaceae</taxon>
        <taxon>Dactylosporangium</taxon>
    </lineage>
</organism>
<sequence length="214" mass="23557">MTLVAHRAGNALADLRAALDAGVDLVEADVRLHRGTLEMRHARAIGRQLLWEPWRDLNRRRDIPVPLLADVLTTAAGDSRLMLDLKGPFRAVAPLTAAVLRETAPDVPVTVCTRDWSMFAAFDGLPHIRRVYSAGSRRQLDQVRQLVRRQPVHGLSIRLDLLTADVVAELHEHTDLVMVWSVDTEAALARARSVGASGIISKNLPMLRGLAPAE</sequence>
<keyword evidence="2" id="KW-1185">Reference proteome</keyword>
<evidence type="ECO:0000313" key="1">
    <source>
        <dbReference type="EMBL" id="UWZ59871.1"/>
    </source>
</evidence>
<dbReference type="AlphaFoldDB" id="A0A9Q9IQA0"/>
<dbReference type="GO" id="GO:0008081">
    <property type="term" value="F:phosphoric diester hydrolase activity"/>
    <property type="evidence" value="ECO:0007669"/>
    <property type="project" value="InterPro"/>
</dbReference>
<proteinExistence type="predicted"/>
<name>A0A9Q9IQA0_9ACTN</name>
<dbReference type="Gene3D" id="3.20.20.190">
    <property type="entry name" value="Phosphatidylinositol (PI) phosphodiesterase"/>
    <property type="match status" value="1"/>
</dbReference>
<dbReference type="InterPro" id="IPR017946">
    <property type="entry name" value="PLC-like_Pdiesterase_TIM-brl"/>
</dbReference>
<dbReference type="OrthoDB" id="3293878at2"/>
<reference evidence="1" key="1">
    <citation type="submission" date="2021-04" db="EMBL/GenBank/DDBJ databases">
        <title>Dactylosporangium aurantiacum NRRL B-8018 full assembly.</title>
        <authorList>
            <person name="Hartkoorn R.C."/>
            <person name="Beaudoing E."/>
            <person name="Hot D."/>
        </authorList>
    </citation>
    <scope>NUCLEOTIDE SEQUENCE</scope>
    <source>
        <strain evidence="1">NRRL B-8018</strain>
    </source>
</reference>